<feature type="binding site" evidence="4">
    <location>
        <position position="202"/>
    </location>
    <ligand>
        <name>pyridoxal 5'-phosphate</name>
        <dbReference type="ChEBI" id="CHEBI:597326"/>
    </ligand>
</feature>
<dbReference type="HAMAP" id="MF_01970">
    <property type="entry name" value="Kynureninase"/>
    <property type="match status" value="1"/>
</dbReference>
<name>A0ABU3Q7E5_9SPHN</name>
<dbReference type="SUPFAM" id="SSF53383">
    <property type="entry name" value="PLP-dependent transferases"/>
    <property type="match status" value="1"/>
</dbReference>
<proteinExistence type="inferred from homology"/>
<dbReference type="InterPro" id="IPR015421">
    <property type="entry name" value="PyrdxlP-dep_Trfase_major"/>
</dbReference>
<feature type="binding site" evidence="4">
    <location>
        <position position="170"/>
    </location>
    <ligand>
        <name>pyridoxal 5'-phosphate</name>
        <dbReference type="ChEBI" id="CHEBI:597326"/>
    </ligand>
</feature>
<accession>A0ABU3Q7E5</accession>
<comment type="pathway">
    <text evidence="4 6">Cofactor biosynthesis; NAD(+) biosynthesis; quinolinate from L-kynurenine: step 2/3.</text>
</comment>
<feature type="binding site" evidence="4">
    <location>
        <position position="100"/>
    </location>
    <ligand>
        <name>pyridoxal 5'-phosphate</name>
        <dbReference type="ChEBI" id="CHEBI:597326"/>
    </ligand>
</feature>
<evidence type="ECO:0000256" key="4">
    <source>
        <dbReference type="HAMAP-Rule" id="MF_01970"/>
    </source>
</evidence>
<keyword evidence="8" id="KW-1185">Reference proteome</keyword>
<dbReference type="PANTHER" id="PTHR14084">
    <property type="entry name" value="KYNURENINASE"/>
    <property type="match status" value="1"/>
</dbReference>
<dbReference type="GO" id="GO:0030429">
    <property type="term" value="F:kynureninase activity"/>
    <property type="evidence" value="ECO:0007669"/>
    <property type="project" value="UniProtKB-EC"/>
</dbReference>
<dbReference type="Gene3D" id="3.40.640.10">
    <property type="entry name" value="Type I PLP-dependent aspartate aminotransferase-like (Major domain)"/>
    <property type="match status" value="1"/>
</dbReference>
<keyword evidence="1 4" id="KW-0662">Pyridine nucleotide biosynthesis</keyword>
<feature type="binding site" evidence="4">
    <location>
        <position position="224"/>
    </location>
    <ligand>
        <name>pyridoxal 5'-phosphate</name>
        <dbReference type="ChEBI" id="CHEBI:597326"/>
    </ligand>
</feature>
<reference evidence="7 8" key="1">
    <citation type="submission" date="2023-05" db="EMBL/GenBank/DDBJ databases">
        <authorList>
            <person name="Guo Y."/>
        </authorList>
    </citation>
    <scope>NUCLEOTIDE SEQUENCE [LARGE SCALE GENOMIC DNA]</scope>
    <source>
        <strain evidence="7 8">GR2756</strain>
    </source>
</reference>
<dbReference type="RefSeq" id="WP_315725291.1">
    <property type="nucleotide sequence ID" value="NZ_JAVUPU010000003.1"/>
</dbReference>
<keyword evidence="3 4" id="KW-0663">Pyridoxal phosphate</keyword>
<dbReference type="Pfam" id="PF22580">
    <property type="entry name" value="KYNU_C"/>
    <property type="match status" value="1"/>
</dbReference>
<sequence length="414" mass="44974">MMTKITFDHCLELDAADPLAEYRSAFLLPEGLIYLDGNSLGALPAATPGVVADVVQRQWGADLIRSWTSNDWINAPLRVGAKIAGLIGAGPDEVIVGDSTSANLYKLIVAALEARPDRTIVLSEEGNFPTDLYMIHGAIATVGRGCRLETRPRETLADAITQEVALVLLTQTHYKTADKLDMAAMTARAHEAGALILWDLSHSAGAVEVDLNGAGADLAVGCGYKYLNGGPGAPAFLFVAKRHHGRLRSPLSGWMGHSSPFDFVDDYRPAEGIRRFLCGTPPILGIAALEVGVDLIARAGMARLAEKSRHLCSLMIDLVEQECDFAGLQLVTPREASRRGSHVSFRHPEGYAIVQALIEEGVIGDFRAPDILRFGFTPLYVGFADVWEAVQRLKTIMADRRWDRDDYRVRAAVT</sequence>
<comment type="cofactor">
    <cofactor evidence="4 6">
        <name>pyridoxal 5'-phosphate</name>
        <dbReference type="ChEBI" id="CHEBI:597326"/>
    </cofactor>
</comment>
<dbReference type="Proteomes" id="UP001259572">
    <property type="component" value="Unassembled WGS sequence"/>
</dbReference>
<evidence type="ECO:0000256" key="6">
    <source>
        <dbReference type="PIRNR" id="PIRNR038800"/>
    </source>
</evidence>
<comment type="function">
    <text evidence="4 6">Catalyzes the cleavage of L-kynurenine (L-Kyn) and L-3-hydroxykynurenine (L-3OHKyn) into anthranilic acid (AA) and 3-hydroxyanthranilic acid (3-OHAA), respectively.</text>
</comment>
<comment type="catalytic activity">
    <reaction evidence="4 6">
        <text>L-kynurenine + H2O = anthranilate + L-alanine + H(+)</text>
        <dbReference type="Rhea" id="RHEA:16813"/>
        <dbReference type="ChEBI" id="CHEBI:15377"/>
        <dbReference type="ChEBI" id="CHEBI:15378"/>
        <dbReference type="ChEBI" id="CHEBI:16567"/>
        <dbReference type="ChEBI" id="CHEBI:57959"/>
        <dbReference type="ChEBI" id="CHEBI:57972"/>
        <dbReference type="EC" id="3.7.1.3"/>
    </reaction>
</comment>
<comment type="catalytic activity">
    <reaction evidence="6">
        <text>3-hydroxy-L-kynurenine + H2O = 3-hydroxyanthranilate + L-alanine + H(+)</text>
        <dbReference type="Rhea" id="RHEA:25143"/>
        <dbReference type="ChEBI" id="CHEBI:15377"/>
        <dbReference type="ChEBI" id="CHEBI:15378"/>
        <dbReference type="ChEBI" id="CHEBI:36559"/>
        <dbReference type="ChEBI" id="CHEBI:57972"/>
        <dbReference type="ChEBI" id="CHEBI:58125"/>
        <dbReference type="EC" id="3.7.1.3"/>
    </reaction>
</comment>
<dbReference type="EMBL" id="JAVUPU010000003">
    <property type="protein sequence ID" value="MDT9598870.1"/>
    <property type="molecule type" value="Genomic_DNA"/>
</dbReference>
<evidence type="ECO:0000256" key="3">
    <source>
        <dbReference type="ARBA" id="ARBA00022898"/>
    </source>
</evidence>
<comment type="pathway">
    <text evidence="4 6">Amino-acid degradation; L-kynurenine degradation; L-alanine and anthranilate from L-kynurenine: step 1/1.</text>
</comment>
<evidence type="ECO:0000256" key="1">
    <source>
        <dbReference type="ARBA" id="ARBA00022642"/>
    </source>
</evidence>
<dbReference type="InterPro" id="IPR010111">
    <property type="entry name" value="Kynureninase"/>
</dbReference>
<feature type="binding site" evidence="4">
    <location>
        <begin position="128"/>
        <end position="131"/>
    </location>
    <ligand>
        <name>pyridoxal 5'-phosphate</name>
        <dbReference type="ChEBI" id="CHEBI:597326"/>
    </ligand>
</feature>
<comment type="subunit">
    <text evidence="4 6">Homodimer.</text>
</comment>
<gene>
    <name evidence="4 7" type="primary">kynU</name>
    <name evidence="7" type="ORF">RQX22_07910</name>
</gene>
<dbReference type="EC" id="3.7.1.3" evidence="4 5"/>
<dbReference type="Gene3D" id="3.90.1150.10">
    <property type="entry name" value="Aspartate Aminotransferase, domain 1"/>
    <property type="match status" value="1"/>
</dbReference>
<evidence type="ECO:0000256" key="2">
    <source>
        <dbReference type="ARBA" id="ARBA00022801"/>
    </source>
</evidence>
<dbReference type="NCBIfam" id="TIGR01814">
    <property type="entry name" value="kynureninase"/>
    <property type="match status" value="1"/>
</dbReference>
<comment type="caution">
    <text evidence="7">The sequence shown here is derived from an EMBL/GenBank/DDBJ whole genome shotgun (WGS) entry which is preliminary data.</text>
</comment>
<evidence type="ECO:0000256" key="5">
    <source>
        <dbReference type="NCBIfam" id="TIGR01814"/>
    </source>
</evidence>
<organism evidence="7 8">
    <name type="scientific">Sphingosinicella rhizophila</name>
    <dbReference type="NCBI Taxonomy" id="3050082"/>
    <lineage>
        <taxon>Bacteria</taxon>
        <taxon>Pseudomonadati</taxon>
        <taxon>Pseudomonadota</taxon>
        <taxon>Alphaproteobacteria</taxon>
        <taxon>Sphingomonadales</taxon>
        <taxon>Sphingosinicellaceae</taxon>
        <taxon>Sphingosinicella</taxon>
    </lineage>
</organism>
<dbReference type="PANTHER" id="PTHR14084:SF0">
    <property type="entry name" value="KYNURENINASE"/>
    <property type="match status" value="1"/>
</dbReference>
<dbReference type="InterPro" id="IPR015424">
    <property type="entry name" value="PyrdxlP-dep_Trfase"/>
</dbReference>
<feature type="binding site" evidence="4">
    <location>
        <position position="280"/>
    </location>
    <ligand>
        <name>pyridoxal 5'-phosphate</name>
        <dbReference type="ChEBI" id="CHEBI:597326"/>
    </ligand>
</feature>
<comment type="similarity">
    <text evidence="4 6">Belongs to the kynureninase family.</text>
</comment>
<evidence type="ECO:0000313" key="8">
    <source>
        <dbReference type="Proteomes" id="UP001259572"/>
    </source>
</evidence>
<dbReference type="PIRSF" id="PIRSF038800">
    <property type="entry name" value="KYNU"/>
    <property type="match status" value="1"/>
</dbReference>
<protein>
    <recommendedName>
        <fullName evidence="4 5">Kynureninase</fullName>
        <ecNumber evidence="4 5">3.7.1.3</ecNumber>
    </recommendedName>
    <alternativeName>
        <fullName evidence="4">L-kynurenine hydrolase</fullName>
    </alternativeName>
</protein>
<feature type="binding site" evidence="4">
    <location>
        <position position="101"/>
    </location>
    <ligand>
        <name>pyridoxal 5'-phosphate</name>
        <dbReference type="ChEBI" id="CHEBI:597326"/>
    </ligand>
</feature>
<feature type="binding site" evidence="4">
    <location>
        <position position="254"/>
    </location>
    <ligand>
        <name>pyridoxal 5'-phosphate</name>
        <dbReference type="ChEBI" id="CHEBI:597326"/>
    </ligand>
</feature>
<feature type="binding site" evidence="4">
    <location>
        <position position="199"/>
    </location>
    <ligand>
        <name>pyridoxal 5'-phosphate</name>
        <dbReference type="ChEBI" id="CHEBI:597326"/>
    </ligand>
</feature>
<keyword evidence="2 4" id="KW-0378">Hydrolase</keyword>
<dbReference type="InterPro" id="IPR015422">
    <property type="entry name" value="PyrdxlP-dep_Trfase_small"/>
</dbReference>
<evidence type="ECO:0000313" key="7">
    <source>
        <dbReference type="EMBL" id="MDT9598870.1"/>
    </source>
</evidence>
<feature type="modified residue" description="N6-(pyridoxal phosphate)lysine" evidence="4">
    <location>
        <position position="225"/>
    </location>
</feature>